<protein>
    <submittedName>
        <fullName evidence="1">Uncharacterized protein</fullName>
    </submittedName>
</protein>
<evidence type="ECO:0000313" key="2">
    <source>
        <dbReference type="Proteomes" id="UP000503004"/>
    </source>
</evidence>
<reference evidence="2" key="1">
    <citation type="submission" date="2019-12" db="EMBL/GenBank/DDBJ databases">
        <authorList>
            <person name="Awala S.I."/>
            <person name="Rhee S.K."/>
        </authorList>
    </citation>
    <scope>NUCLEOTIDE SEQUENCE [LARGE SCALE GENOMIC DNA]</scope>
    <source>
        <strain evidence="2">IM1</strain>
    </source>
</reference>
<dbReference type="KEGG" id="metu:GNH96_09060"/>
<sequence length="96" mass="10739">MLPTTIDALNIPPLWYQAVQQIQAAAEPPKPSYLDRIGKGFNYILGTSSTVTTHVAKFPSIEQLGWSSVEALETHLRFRNFADDWDAPGMEAYDDL</sequence>
<name>A0A858Q8S3_9GAMM</name>
<dbReference type="EMBL" id="CP046565">
    <property type="protein sequence ID" value="QJD30106.1"/>
    <property type="molecule type" value="Genomic_DNA"/>
</dbReference>
<keyword evidence="2" id="KW-1185">Reference proteome</keyword>
<evidence type="ECO:0000313" key="1">
    <source>
        <dbReference type="EMBL" id="QJD30106.1"/>
    </source>
</evidence>
<proteinExistence type="predicted"/>
<gene>
    <name evidence="1" type="ORF">GNH96_09060</name>
</gene>
<dbReference type="AlphaFoldDB" id="A0A858Q8S3"/>
<organism evidence="1 2">
    <name type="scientific">Methylococcus geothermalis</name>
    <dbReference type="NCBI Taxonomy" id="2681310"/>
    <lineage>
        <taxon>Bacteria</taxon>
        <taxon>Pseudomonadati</taxon>
        <taxon>Pseudomonadota</taxon>
        <taxon>Gammaproteobacteria</taxon>
        <taxon>Methylococcales</taxon>
        <taxon>Methylococcaceae</taxon>
        <taxon>Methylococcus</taxon>
    </lineage>
</organism>
<dbReference type="RefSeq" id="WP_169603384.1">
    <property type="nucleotide sequence ID" value="NZ_CP046565.1"/>
</dbReference>
<dbReference type="Proteomes" id="UP000503004">
    <property type="component" value="Chromosome"/>
</dbReference>
<accession>A0A858Q8S3</accession>